<dbReference type="VEuPathDB" id="TrichDB:TVAGG3_0718240"/>
<dbReference type="VEuPathDB" id="TrichDB:TVAG_465530"/>
<feature type="region of interest" description="Disordered" evidence="1">
    <location>
        <begin position="30"/>
        <end position="74"/>
    </location>
</feature>
<feature type="compositionally biased region" description="Polar residues" evidence="1">
    <location>
        <begin position="51"/>
        <end position="67"/>
    </location>
</feature>
<reference evidence="2" key="1">
    <citation type="submission" date="2006-10" db="EMBL/GenBank/DDBJ databases">
        <authorList>
            <person name="Amadeo P."/>
            <person name="Zhao Q."/>
            <person name="Wortman J."/>
            <person name="Fraser-Liggett C."/>
            <person name="Carlton J."/>
        </authorList>
    </citation>
    <scope>NUCLEOTIDE SEQUENCE</scope>
    <source>
        <strain evidence="2">G3</strain>
    </source>
</reference>
<evidence type="ECO:0000313" key="3">
    <source>
        <dbReference type="Proteomes" id="UP000001542"/>
    </source>
</evidence>
<keyword evidence="3" id="KW-1185">Reference proteome</keyword>
<protein>
    <submittedName>
        <fullName evidence="2">Uncharacterized protein</fullName>
    </submittedName>
</protein>
<dbReference type="KEGG" id="tva:4774172"/>
<evidence type="ECO:0000313" key="2">
    <source>
        <dbReference type="EMBL" id="EAY16165.1"/>
    </source>
</evidence>
<gene>
    <name evidence="2" type="ORF">TVAG_465530</name>
</gene>
<name>A2DU18_TRIV3</name>
<accession>A2DU18</accession>
<organism evidence="2 3">
    <name type="scientific">Trichomonas vaginalis (strain ATCC PRA-98 / G3)</name>
    <dbReference type="NCBI Taxonomy" id="412133"/>
    <lineage>
        <taxon>Eukaryota</taxon>
        <taxon>Metamonada</taxon>
        <taxon>Parabasalia</taxon>
        <taxon>Trichomonadida</taxon>
        <taxon>Trichomonadidae</taxon>
        <taxon>Trichomonas</taxon>
    </lineage>
</organism>
<reference evidence="2" key="2">
    <citation type="journal article" date="2007" name="Science">
        <title>Draft genome sequence of the sexually transmitted pathogen Trichomonas vaginalis.</title>
        <authorList>
            <person name="Carlton J.M."/>
            <person name="Hirt R.P."/>
            <person name="Silva J.C."/>
            <person name="Delcher A.L."/>
            <person name="Schatz M."/>
            <person name="Zhao Q."/>
            <person name="Wortman J.R."/>
            <person name="Bidwell S.L."/>
            <person name="Alsmark U.C.M."/>
            <person name="Besteiro S."/>
            <person name="Sicheritz-Ponten T."/>
            <person name="Noel C.J."/>
            <person name="Dacks J.B."/>
            <person name="Foster P.G."/>
            <person name="Simillion C."/>
            <person name="Van de Peer Y."/>
            <person name="Miranda-Saavedra D."/>
            <person name="Barton G.J."/>
            <person name="Westrop G.D."/>
            <person name="Mueller S."/>
            <person name="Dessi D."/>
            <person name="Fiori P.L."/>
            <person name="Ren Q."/>
            <person name="Paulsen I."/>
            <person name="Zhang H."/>
            <person name="Bastida-Corcuera F.D."/>
            <person name="Simoes-Barbosa A."/>
            <person name="Brown M.T."/>
            <person name="Hayes R.D."/>
            <person name="Mukherjee M."/>
            <person name="Okumura C.Y."/>
            <person name="Schneider R."/>
            <person name="Smith A.J."/>
            <person name="Vanacova S."/>
            <person name="Villalvazo M."/>
            <person name="Haas B.J."/>
            <person name="Pertea M."/>
            <person name="Feldblyum T.V."/>
            <person name="Utterback T.R."/>
            <person name="Shu C.L."/>
            <person name="Osoegawa K."/>
            <person name="de Jong P.J."/>
            <person name="Hrdy I."/>
            <person name="Horvathova L."/>
            <person name="Zubacova Z."/>
            <person name="Dolezal P."/>
            <person name="Malik S.B."/>
            <person name="Logsdon J.M. Jr."/>
            <person name="Henze K."/>
            <person name="Gupta A."/>
            <person name="Wang C.C."/>
            <person name="Dunne R.L."/>
            <person name="Upcroft J.A."/>
            <person name="Upcroft P."/>
            <person name="White O."/>
            <person name="Salzberg S.L."/>
            <person name="Tang P."/>
            <person name="Chiu C.-H."/>
            <person name="Lee Y.-S."/>
            <person name="Embley T.M."/>
            <person name="Coombs G.H."/>
            <person name="Mottram J.C."/>
            <person name="Tachezy J."/>
            <person name="Fraser-Liggett C.M."/>
            <person name="Johnson P.J."/>
        </authorList>
    </citation>
    <scope>NUCLEOTIDE SEQUENCE [LARGE SCALE GENOMIC DNA]</scope>
    <source>
        <strain evidence="2">G3</strain>
    </source>
</reference>
<dbReference type="EMBL" id="DS113246">
    <property type="protein sequence ID" value="EAY16165.1"/>
    <property type="molecule type" value="Genomic_DNA"/>
</dbReference>
<proteinExistence type="predicted"/>
<dbReference type="AlphaFoldDB" id="A2DU18"/>
<dbReference type="Proteomes" id="UP000001542">
    <property type="component" value="Unassembled WGS sequence"/>
</dbReference>
<dbReference type="RefSeq" id="XP_001328388.1">
    <property type="nucleotide sequence ID" value="XM_001328353.1"/>
</dbReference>
<sequence length="74" mass="8431">MSQDASHNYETPRYYSLNGLETVRVIGNDSKHFPLPGKSQRNKDDPITFTEKGTGNNQDTYIINWNSDPPPYKA</sequence>
<evidence type="ECO:0000256" key="1">
    <source>
        <dbReference type="SAM" id="MobiDB-lite"/>
    </source>
</evidence>
<dbReference type="InParanoid" id="A2DU18"/>